<evidence type="ECO:0000313" key="1">
    <source>
        <dbReference type="EMBL" id="KKS32975.1"/>
    </source>
</evidence>
<sequence>MACNKCKLGRWGRHRNGTPRWRCKICGLTKSREKPRPAYGLLKRYLLDGDTCEQLAADKRVHSDTIRRQLHPIFDSPPSFPDRLDIPQPCWLITDATHFKRWGCLLVTKATGVKHPLAVSFYDKECFETVAEHLKPLEKLAVAGFTTDGKRGLVMAHRLLFPDTGHQRCLVHIRMKVQTLLTCHPKLSGGQDLLALSAKLMQVTSTDQAQNWWADFCSWREQYQLVLTQRTYRGKSWWYTHRNLRRAWKHIENAADSLFVFLAYSNSVSHTNHLEGLFGQRKPALARHRGLSRHRVANALLWTFYLRHRYPRVS</sequence>
<evidence type="ECO:0000313" key="2">
    <source>
        <dbReference type="Proteomes" id="UP000034160"/>
    </source>
</evidence>
<accession>A0A0G0Y8E6</accession>
<proteinExistence type="predicted"/>
<dbReference type="STRING" id="1618356.UU93_C0004G0022"/>
<dbReference type="Proteomes" id="UP000034160">
    <property type="component" value="Unassembled WGS sequence"/>
</dbReference>
<dbReference type="AlphaFoldDB" id="A0A0G0Y8E6"/>
<organism evidence="1 2">
    <name type="scientific">Candidatus Amesbacteria bacterium GW2011_GWA2_42_12</name>
    <dbReference type="NCBI Taxonomy" id="1618356"/>
    <lineage>
        <taxon>Bacteria</taxon>
        <taxon>Candidatus Amesiibacteriota</taxon>
    </lineage>
</organism>
<dbReference type="EMBL" id="LCCN01000004">
    <property type="protein sequence ID" value="KKS32975.1"/>
    <property type="molecule type" value="Genomic_DNA"/>
</dbReference>
<evidence type="ECO:0008006" key="3">
    <source>
        <dbReference type="Google" id="ProtNLM"/>
    </source>
</evidence>
<gene>
    <name evidence="1" type="ORF">UU93_C0004G0022</name>
</gene>
<comment type="caution">
    <text evidence="1">The sequence shown here is derived from an EMBL/GenBank/DDBJ whole genome shotgun (WGS) entry which is preliminary data.</text>
</comment>
<reference evidence="1 2" key="1">
    <citation type="journal article" date="2015" name="Nature">
        <title>rRNA introns, odd ribosomes, and small enigmatic genomes across a large radiation of phyla.</title>
        <authorList>
            <person name="Brown C.T."/>
            <person name="Hug L.A."/>
            <person name="Thomas B.C."/>
            <person name="Sharon I."/>
            <person name="Castelle C.J."/>
            <person name="Singh A."/>
            <person name="Wilkins M.J."/>
            <person name="Williams K.H."/>
            <person name="Banfield J.F."/>
        </authorList>
    </citation>
    <scope>NUCLEOTIDE SEQUENCE [LARGE SCALE GENOMIC DNA]</scope>
</reference>
<name>A0A0G0Y8E6_9BACT</name>
<protein>
    <recommendedName>
        <fullName evidence="3">Transposase</fullName>
    </recommendedName>
</protein>